<feature type="transmembrane region" description="Helical" evidence="1">
    <location>
        <begin position="248"/>
        <end position="269"/>
    </location>
</feature>
<protein>
    <submittedName>
        <fullName evidence="2">Uncharacterized protein</fullName>
    </submittedName>
</protein>
<proteinExistence type="predicted"/>
<dbReference type="EMBL" id="JAAGOA010000003">
    <property type="protein sequence ID" value="NED99699.1"/>
    <property type="molecule type" value="Genomic_DNA"/>
</dbReference>
<feature type="transmembrane region" description="Helical" evidence="1">
    <location>
        <begin position="186"/>
        <end position="209"/>
    </location>
</feature>
<dbReference type="Pfam" id="PF22564">
    <property type="entry name" value="HAAS"/>
    <property type="match status" value="1"/>
</dbReference>
<organism evidence="2 3">
    <name type="scientific">Phytoactinopolyspora halotolerans</name>
    <dbReference type="NCBI Taxonomy" id="1981512"/>
    <lineage>
        <taxon>Bacteria</taxon>
        <taxon>Bacillati</taxon>
        <taxon>Actinomycetota</taxon>
        <taxon>Actinomycetes</taxon>
        <taxon>Jiangellales</taxon>
        <taxon>Jiangellaceae</taxon>
        <taxon>Phytoactinopolyspora</taxon>
    </lineage>
</organism>
<sequence>MTDPQWPGDEVAARYASAVRDELADLPPGELAEIMDEVRDHLAHVVAEFGDQATDEALIDRLGPPATYARELRAGAGMAEPAPPVPTSQLVEQPGFFRRLGRFTAAVFGWAAVAFAIATVLDALFVTHGSPALVGAATVSAVAAAACTGLLVAGRDPATELREIPGVGVAVRGYEKIRSEPWGGSAIGFVQSLGPAWWVLRAVIFGVLVARVTTVAMGAVAFLAALVPSVVLGLRTASGQIADGGRRAVYATNAALVVGGAAVSIGLVAETRMPAVDYVSYDAEGAEYDEGYHVGYNDAQRELNDGYGEVVEEGGDVYVDHGVDTAEGLAGTNIFVYGPDGALLRDVMLFDEDGRPIELGTPGACVDGAVPGETFTVPNPWGGHVYPRLTVEVGESGVCGEPRLDAPYGAQLP</sequence>
<dbReference type="AlphaFoldDB" id="A0A6L9S6T3"/>
<evidence type="ECO:0000313" key="3">
    <source>
        <dbReference type="Proteomes" id="UP000475214"/>
    </source>
</evidence>
<keyword evidence="1" id="KW-0472">Membrane</keyword>
<feature type="transmembrane region" description="Helical" evidence="1">
    <location>
        <begin position="103"/>
        <end position="126"/>
    </location>
</feature>
<accession>A0A6L9S6T3</accession>
<keyword evidence="1" id="KW-0812">Transmembrane</keyword>
<evidence type="ECO:0000313" key="2">
    <source>
        <dbReference type="EMBL" id="NED99699.1"/>
    </source>
</evidence>
<evidence type="ECO:0000256" key="1">
    <source>
        <dbReference type="SAM" id="Phobius"/>
    </source>
</evidence>
<comment type="caution">
    <text evidence="2">The sequence shown here is derived from an EMBL/GenBank/DDBJ whole genome shotgun (WGS) entry which is preliminary data.</text>
</comment>
<feature type="transmembrane region" description="Helical" evidence="1">
    <location>
        <begin position="215"/>
        <end position="236"/>
    </location>
</feature>
<keyword evidence="1" id="KW-1133">Transmembrane helix</keyword>
<feature type="transmembrane region" description="Helical" evidence="1">
    <location>
        <begin position="132"/>
        <end position="153"/>
    </location>
</feature>
<dbReference type="Proteomes" id="UP000475214">
    <property type="component" value="Unassembled WGS sequence"/>
</dbReference>
<name>A0A6L9S6T3_9ACTN</name>
<dbReference type="RefSeq" id="WP_163734052.1">
    <property type="nucleotide sequence ID" value="NZ_JAAGOA010000003.1"/>
</dbReference>
<gene>
    <name evidence="2" type="ORF">G1H10_05920</name>
</gene>
<reference evidence="2 3" key="1">
    <citation type="submission" date="2020-02" db="EMBL/GenBank/DDBJ databases">
        <authorList>
            <person name="Li X.-J."/>
            <person name="Han X.-M."/>
        </authorList>
    </citation>
    <scope>NUCLEOTIDE SEQUENCE [LARGE SCALE GENOMIC DNA]</scope>
    <source>
        <strain evidence="2 3">CCTCC AB 2017055</strain>
    </source>
</reference>
<keyword evidence="3" id="KW-1185">Reference proteome</keyword>